<evidence type="ECO:0000259" key="2">
    <source>
        <dbReference type="PROSITE" id="PS51708"/>
    </source>
</evidence>
<dbReference type="PROSITE" id="PS51708">
    <property type="entry name" value="CHAD"/>
    <property type="match status" value="1"/>
</dbReference>
<dbReference type="SUPFAM" id="SSF55154">
    <property type="entry name" value="CYTH-like phosphatases"/>
    <property type="match status" value="1"/>
</dbReference>
<dbReference type="Gene3D" id="1.40.20.10">
    <property type="entry name" value="CHAD domain"/>
    <property type="match status" value="1"/>
</dbReference>
<protein>
    <submittedName>
        <fullName evidence="3">CYTH and CHAD domain-containing protein</fullName>
    </submittedName>
</protein>
<reference evidence="4" key="1">
    <citation type="journal article" date="2019" name="Int. J. Syst. Evol. Microbiol.">
        <title>The Global Catalogue of Microorganisms (GCM) 10K type strain sequencing project: providing services to taxonomists for standard genome sequencing and annotation.</title>
        <authorList>
            <consortium name="The Broad Institute Genomics Platform"/>
            <consortium name="The Broad Institute Genome Sequencing Center for Infectious Disease"/>
            <person name="Wu L."/>
            <person name="Ma J."/>
        </authorList>
    </citation>
    <scope>NUCLEOTIDE SEQUENCE [LARGE SCALE GENOMIC DNA]</scope>
    <source>
        <strain evidence="4">JCM 16034</strain>
    </source>
</reference>
<dbReference type="PANTHER" id="PTHR39339">
    <property type="entry name" value="SLR1444 PROTEIN"/>
    <property type="match status" value="1"/>
</dbReference>
<evidence type="ECO:0000259" key="1">
    <source>
        <dbReference type="PROSITE" id="PS51707"/>
    </source>
</evidence>
<feature type="domain" description="CYTH" evidence="1">
    <location>
        <begin position="6"/>
        <end position="204"/>
    </location>
</feature>
<dbReference type="Pfam" id="PF01928">
    <property type="entry name" value="CYTH"/>
    <property type="match status" value="1"/>
</dbReference>
<proteinExistence type="predicted"/>
<dbReference type="SMART" id="SM01118">
    <property type="entry name" value="CYTH"/>
    <property type="match status" value="1"/>
</dbReference>
<keyword evidence="4" id="KW-1185">Reference proteome</keyword>
<dbReference type="PROSITE" id="PS51707">
    <property type="entry name" value="CYTH"/>
    <property type="match status" value="1"/>
</dbReference>
<dbReference type="InterPro" id="IPR033469">
    <property type="entry name" value="CYTH-like_dom_sf"/>
</dbReference>
<name>A0ABP5NJP5_9MICC</name>
<dbReference type="InterPro" id="IPR007899">
    <property type="entry name" value="CHAD_dom"/>
</dbReference>
<accession>A0ABP5NJP5</accession>
<dbReference type="Gene3D" id="2.40.320.10">
    <property type="entry name" value="Hypothetical Protein Pfu-838710-001"/>
    <property type="match status" value="1"/>
</dbReference>
<evidence type="ECO:0000313" key="4">
    <source>
        <dbReference type="Proteomes" id="UP001500432"/>
    </source>
</evidence>
<gene>
    <name evidence="3" type="ORF">GCM10009849_17870</name>
</gene>
<dbReference type="InterPro" id="IPR023577">
    <property type="entry name" value="CYTH_domain"/>
</dbReference>
<dbReference type="Proteomes" id="UP001500432">
    <property type="component" value="Unassembled WGS sequence"/>
</dbReference>
<comment type="caution">
    <text evidence="3">The sequence shown here is derived from an EMBL/GenBank/DDBJ whole genome shotgun (WGS) entry which is preliminary data.</text>
</comment>
<dbReference type="InterPro" id="IPR038186">
    <property type="entry name" value="CHAD_dom_sf"/>
</dbReference>
<dbReference type="RefSeq" id="WP_344299353.1">
    <property type="nucleotide sequence ID" value="NZ_BAAAQW010000005.1"/>
</dbReference>
<evidence type="ECO:0000313" key="3">
    <source>
        <dbReference type="EMBL" id="GAA2199841.1"/>
    </source>
</evidence>
<dbReference type="EMBL" id="BAAAQW010000005">
    <property type="protein sequence ID" value="GAA2199841.1"/>
    <property type="molecule type" value="Genomic_DNA"/>
</dbReference>
<dbReference type="CDD" id="cd07374">
    <property type="entry name" value="CYTH-like_Pase"/>
    <property type="match status" value="1"/>
</dbReference>
<dbReference type="Pfam" id="PF05235">
    <property type="entry name" value="CHAD"/>
    <property type="match status" value="1"/>
</dbReference>
<dbReference type="SMART" id="SM00880">
    <property type="entry name" value="CHAD"/>
    <property type="match status" value="1"/>
</dbReference>
<feature type="domain" description="CHAD" evidence="2">
    <location>
        <begin position="215"/>
        <end position="504"/>
    </location>
</feature>
<sequence length="507" mass="55855">MAAQDALEVERKYTVEADTPIPSLEGLPEVGRVGAPVTHILEAVYFDTEDFALAANRITLRRRTGGTDSGWHLKLPGKGGARTEVTEPLGADAARVPERLRRLVSVHTRARDLGPVARLKTQRTVVLLLDAEGTALAEFCDDRVESEAPPSGGLRQAWREWEIELVGGEQELLSAADDLLADEGVHPAELPSKLARALGPSYPVRPERAERPKRKGPAGVVLLARLRGQAEALKAMDPQVRQDAPDAVHQLRVAARRMRSALATFRPFVDAERANRLRDELKWLSQTVGQARDVEVMRERLAELAGAEPGALVVGPVMDRIRRESEARYRQAHEVGLVALDSERYFRLLDTLDAFLAEPPLTERAAKAARKAVAKRVAKDIERLHDAVDAAEEAEDADADQDTVDAALHEVRKMAKRLRYAAEAARPVLGKRAKRLAKAAEQIQESLGELQDSVVSRGHLLDLAAQAHEEGDSAFSFGRLHALEQQRAAEARTQFALDWADFTERHP</sequence>
<dbReference type="PANTHER" id="PTHR39339:SF1">
    <property type="entry name" value="CHAD DOMAIN-CONTAINING PROTEIN"/>
    <property type="match status" value="1"/>
</dbReference>
<organism evidence="3 4">
    <name type="scientific">Sinomonas flava</name>
    <dbReference type="NCBI Taxonomy" id="496857"/>
    <lineage>
        <taxon>Bacteria</taxon>
        <taxon>Bacillati</taxon>
        <taxon>Actinomycetota</taxon>
        <taxon>Actinomycetes</taxon>
        <taxon>Micrococcales</taxon>
        <taxon>Micrococcaceae</taxon>
        <taxon>Sinomonas</taxon>
    </lineage>
</organism>